<dbReference type="SUPFAM" id="SSF54171">
    <property type="entry name" value="DNA-binding domain"/>
    <property type="match status" value="1"/>
</dbReference>
<dbReference type="AlphaFoldDB" id="A0A8T0VXN2"/>
<evidence type="ECO:0000256" key="1">
    <source>
        <dbReference type="ARBA" id="ARBA00004123"/>
    </source>
</evidence>
<evidence type="ECO:0000256" key="3">
    <source>
        <dbReference type="ARBA" id="ARBA00023125"/>
    </source>
</evidence>
<protein>
    <recommendedName>
        <fullName evidence="7">AP2/ERF domain-containing protein</fullName>
    </recommendedName>
</protein>
<dbReference type="GO" id="GO:0009873">
    <property type="term" value="P:ethylene-activated signaling pathway"/>
    <property type="evidence" value="ECO:0007669"/>
    <property type="project" value="InterPro"/>
</dbReference>
<organism evidence="8 9">
    <name type="scientific">Panicum virgatum</name>
    <name type="common">Blackwell switchgrass</name>
    <dbReference type="NCBI Taxonomy" id="38727"/>
    <lineage>
        <taxon>Eukaryota</taxon>
        <taxon>Viridiplantae</taxon>
        <taxon>Streptophyta</taxon>
        <taxon>Embryophyta</taxon>
        <taxon>Tracheophyta</taxon>
        <taxon>Spermatophyta</taxon>
        <taxon>Magnoliopsida</taxon>
        <taxon>Liliopsida</taxon>
        <taxon>Poales</taxon>
        <taxon>Poaceae</taxon>
        <taxon>PACMAD clade</taxon>
        <taxon>Panicoideae</taxon>
        <taxon>Panicodae</taxon>
        <taxon>Paniceae</taxon>
        <taxon>Panicinae</taxon>
        <taxon>Panicum</taxon>
        <taxon>Panicum sect. Hiantes</taxon>
    </lineage>
</organism>
<evidence type="ECO:0000259" key="7">
    <source>
        <dbReference type="PROSITE" id="PS51032"/>
    </source>
</evidence>
<evidence type="ECO:0000256" key="4">
    <source>
        <dbReference type="ARBA" id="ARBA00023163"/>
    </source>
</evidence>
<gene>
    <name evidence="8" type="ORF">PVAP13_2NG425900</name>
</gene>
<accession>A0A8T0VXN2</accession>
<evidence type="ECO:0000256" key="6">
    <source>
        <dbReference type="SAM" id="MobiDB-lite"/>
    </source>
</evidence>
<proteinExistence type="predicted"/>
<dbReference type="GO" id="GO:0003700">
    <property type="term" value="F:DNA-binding transcription factor activity"/>
    <property type="evidence" value="ECO:0007669"/>
    <property type="project" value="InterPro"/>
</dbReference>
<evidence type="ECO:0000256" key="2">
    <source>
        <dbReference type="ARBA" id="ARBA00023015"/>
    </source>
</evidence>
<comment type="caution">
    <text evidence="8">The sequence shown here is derived from an EMBL/GenBank/DDBJ whole genome shotgun (WGS) entry which is preliminary data.</text>
</comment>
<dbReference type="InterPro" id="IPR016177">
    <property type="entry name" value="DNA-bd_dom_sf"/>
</dbReference>
<dbReference type="Gene3D" id="3.30.730.10">
    <property type="entry name" value="AP2/ERF domain"/>
    <property type="match status" value="1"/>
</dbReference>
<dbReference type="InterPro" id="IPR036955">
    <property type="entry name" value="AP2/ERF_dom_sf"/>
</dbReference>
<feature type="region of interest" description="Disordered" evidence="6">
    <location>
        <begin position="101"/>
        <end position="138"/>
    </location>
</feature>
<reference evidence="8" key="1">
    <citation type="submission" date="2020-05" db="EMBL/GenBank/DDBJ databases">
        <title>WGS assembly of Panicum virgatum.</title>
        <authorList>
            <person name="Lovell J.T."/>
            <person name="Jenkins J."/>
            <person name="Shu S."/>
            <person name="Juenger T.E."/>
            <person name="Schmutz J."/>
        </authorList>
    </citation>
    <scope>NUCLEOTIDE SEQUENCE</scope>
    <source>
        <strain evidence="8">AP13</strain>
    </source>
</reference>
<keyword evidence="9" id="KW-1185">Reference proteome</keyword>
<dbReference type="InterPro" id="IPR001471">
    <property type="entry name" value="AP2/ERF_dom"/>
</dbReference>
<sequence length="255" mass="26493">MGIAIRSTEVPRWCVAAGEGPREATESLRSIQVQAGAARPGGMHGERGAVAPRRGEERAAGPGGSLGHSCYYSAARAQYDVAVVAAALTRVVCATDPMATPPRGAEAAAASATPPAPRRGGDGGAGAEAEPPRAQHYRGVRRRRWGKWAAEIRDPGKAARVWLGTYALNFPFSTTTPSRPHHHEAAATARLLPAESPPAPPSPGFAAAEDVEFPGLWQHARILQSRSHAAVASGPPPPVDGHARHGMGIGSSSTW</sequence>
<feature type="compositionally biased region" description="Low complexity" evidence="6">
    <location>
        <begin position="101"/>
        <end position="113"/>
    </location>
</feature>
<dbReference type="PROSITE" id="PS51032">
    <property type="entry name" value="AP2_ERF"/>
    <property type="match status" value="1"/>
</dbReference>
<dbReference type="PANTHER" id="PTHR31190:SF239">
    <property type="entry name" value="AP2_ERF DOMAIN-CONTAINING PROTEIN"/>
    <property type="match status" value="1"/>
</dbReference>
<name>A0A8T0VXN2_PANVG</name>
<dbReference type="PRINTS" id="PR00367">
    <property type="entry name" value="ETHRSPELEMNT"/>
</dbReference>
<feature type="domain" description="AP2/ERF" evidence="7">
    <location>
        <begin position="136"/>
        <end position="166"/>
    </location>
</feature>
<keyword evidence="4" id="KW-0804">Transcription</keyword>
<comment type="subcellular location">
    <subcellularLocation>
        <location evidence="1">Nucleus</location>
    </subcellularLocation>
</comment>
<dbReference type="CDD" id="cd00018">
    <property type="entry name" value="AP2"/>
    <property type="match status" value="1"/>
</dbReference>
<keyword evidence="5" id="KW-0539">Nucleus</keyword>
<evidence type="ECO:0000313" key="9">
    <source>
        <dbReference type="Proteomes" id="UP000823388"/>
    </source>
</evidence>
<keyword evidence="3" id="KW-0238">DNA-binding</keyword>
<keyword evidence="2" id="KW-0805">Transcription regulation</keyword>
<feature type="region of interest" description="Disordered" evidence="6">
    <location>
        <begin position="35"/>
        <end position="63"/>
    </location>
</feature>
<dbReference type="SMART" id="SM00380">
    <property type="entry name" value="AP2"/>
    <property type="match status" value="1"/>
</dbReference>
<dbReference type="InterPro" id="IPR044808">
    <property type="entry name" value="ERF_plant"/>
</dbReference>
<dbReference type="GO" id="GO:0005634">
    <property type="term" value="C:nucleus"/>
    <property type="evidence" value="ECO:0007669"/>
    <property type="project" value="UniProtKB-SubCell"/>
</dbReference>
<dbReference type="Proteomes" id="UP000823388">
    <property type="component" value="Chromosome 2N"/>
</dbReference>
<feature type="region of interest" description="Disordered" evidence="6">
    <location>
        <begin position="227"/>
        <end position="255"/>
    </location>
</feature>
<dbReference type="PANTHER" id="PTHR31190">
    <property type="entry name" value="DNA-BINDING DOMAIN"/>
    <property type="match status" value="1"/>
</dbReference>
<evidence type="ECO:0000313" key="8">
    <source>
        <dbReference type="EMBL" id="KAG2636129.1"/>
    </source>
</evidence>
<dbReference type="EMBL" id="CM029040">
    <property type="protein sequence ID" value="KAG2636129.1"/>
    <property type="molecule type" value="Genomic_DNA"/>
</dbReference>
<dbReference type="GO" id="GO:0003677">
    <property type="term" value="F:DNA binding"/>
    <property type="evidence" value="ECO:0007669"/>
    <property type="project" value="UniProtKB-KW"/>
</dbReference>
<evidence type="ECO:0000256" key="5">
    <source>
        <dbReference type="ARBA" id="ARBA00023242"/>
    </source>
</evidence>